<keyword evidence="2 5" id="KW-0812">Transmembrane</keyword>
<accession>A0ABX1RU38</accession>
<evidence type="ECO:0000256" key="2">
    <source>
        <dbReference type="ARBA" id="ARBA00022692"/>
    </source>
</evidence>
<dbReference type="InterPro" id="IPR009908">
    <property type="entry name" value="Methylamine_util_MauE"/>
</dbReference>
<name>A0ABX1RU38_9FLAO</name>
<reference evidence="7 8" key="1">
    <citation type="submission" date="2020-04" db="EMBL/GenBank/DDBJ databases">
        <title>A Flavivirga sp. nov.</title>
        <authorList>
            <person name="Sun X."/>
        </authorList>
    </citation>
    <scope>NUCLEOTIDE SEQUENCE [LARGE SCALE GENOMIC DNA]</scope>
    <source>
        <strain evidence="7 8">Y03</strain>
    </source>
</reference>
<evidence type="ECO:0000256" key="4">
    <source>
        <dbReference type="ARBA" id="ARBA00023136"/>
    </source>
</evidence>
<evidence type="ECO:0000256" key="1">
    <source>
        <dbReference type="ARBA" id="ARBA00004141"/>
    </source>
</evidence>
<evidence type="ECO:0000259" key="6">
    <source>
        <dbReference type="Pfam" id="PF07291"/>
    </source>
</evidence>
<protein>
    <submittedName>
        <fullName evidence="7">DoxX family protein</fullName>
    </submittedName>
</protein>
<evidence type="ECO:0000313" key="7">
    <source>
        <dbReference type="EMBL" id="NMH86588.1"/>
    </source>
</evidence>
<feature type="transmembrane region" description="Helical" evidence="5">
    <location>
        <begin position="51"/>
        <end position="73"/>
    </location>
</feature>
<sequence length="437" mass="49666">MKILVAICRGLVGGLFIFSGLIKLNDPLGVSYKLQEYFSPDVLNMPSFEPYALIIAILMVVLEVVLGVFLLIGYKRKFTIWSLFVLIVFFTFLTFYAWYFDKVKDCGCFGDFLKLEPFQSFVKDLVLLGLIVVLLFGIKHIKPIFNKFMTTIIALIGFLGSLWFGYHVLMHLPTWDFRAYKIGKNIQEGMSIPENAAKPIVEYSWKFNIGGKEQIVVTNGSYPSVEGDFISVDTKVIKEGYQPPIYDFSIESEGEDLTQQLLTEENLIVVVSYSLEKIEQKGAMKLKTLSEDAIKNGYKVIGLTASGGEAKQRIKEAYNIDFEFYLCDEKALKTVVRSNPGILELDAGTIKQKVHWNDIDDLELPKVERKPEPKLVENNTLYLIDGKISTKADLDALDEENIEGIYFIKDSREVLDSINKANNSNYTSYIRVELKKE</sequence>
<evidence type="ECO:0000256" key="5">
    <source>
        <dbReference type="SAM" id="Phobius"/>
    </source>
</evidence>
<keyword evidence="8" id="KW-1185">Reference proteome</keyword>
<comment type="caution">
    <text evidence="7">The sequence shown here is derived from an EMBL/GenBank/DDBJ whole genome shotgun (WGS) entry which is preliminary data.</text>
</comment>
<dbReference type="NCBIfam" id="NF045576">
    <property type="entry name" value="BT_3928_fam"/>
    <property type="match status" value="1"/>
</dbReference>
<dbReference type="RefSeq" id="WP_169670259.1">
    <property type="nucleotide sequence ID" value="NZ_JABBHF010000002.1"/>
</dbReference>
<evidence type="ECO:0000313" key="8">
    <source>
        <dbReference type="Proteomes" id="UP000746690"/>
    </source>
</evidence>
<keyword evidence="4 5" id="KW-0472">Membrane</keyword>
<feature type="transmembrane region" description="Helical" evidence="5">
    <location>
        <begin position="120"/>
        <end position="138"/>
    </location>
</feature>
<comment type="subcellular location">
    <subcellularLocation>
        <location evidence="1">Membrane</location>
        <topology evidence="1">Multi-pass membrane protein</topology>
    </subcellularLocation>
</comment>
<dbReference type="EMBL" id="JABBHF010000002">
    <property type="protein sequence ID" value="NMH86588.1"/>
    <property type="molecule type" value="Genomic_DNA"/>
</dbReference>
<proteinExistence type="predicted"/>
<feature type="transmembrane region" description="Helical" evidence="5">
    <location>
        <begin position="80"/>
        <end position="100"/>
    </location>
</feature>
<evidence type="ECO:0000256" key="3">
    <source>
        <dbReference type="ARBA" id="ARBA00022989"/>
    </source>
</evidence>
<keyword evidence="3 5" id="KW-1133">Transmembrane helix</keyword>
<dbReference type="Proteomes" id="UP000746690">
    <property type="component" value="Unassembled WGS sequence"/>
</dbReference>
<organism evidence="7 8">
    <name type="scientific">Flavivirga algicola</name>
    <dbReference type="NCBI Taxonomy" id="2729136"/>
    <lineage>
        <taxon>Bacteria</taxon>
        <taxon>Pseudomonadati</taxon>
        <taxon>Bacteroidota</taxon>
        <taxon>Flavobacteriia</taxon>
        <taxon>Flavobacteriales</taxon>
        <taxon>Flavobacteriaceae</taxon>
        <taxon>Flavivirga</taxon>
    </lineage>
</organism>
<dbReference type="Pfam" id="PF07291">
    <property type="entry name" value="MauE"/>
    <property type="match status" value="1"/>
</dbReference>
<feature type="domain" description="Methylamine utilisation protein MauE" evidence="6">
    <location>
        <begin position="1"/>
        <end position="136"/>
    </location>
</feature>
<feature type="transmembrane region" description="Helical" evidence="5">
    <location>
        <begin position="7"/>
        <end position="24"/>
    </location>
</feature>
<gene>
    <name evidence="7" type="ORF">HHX25_03670</name>
</gene>
<feature type="transmembrane region" description="Helical" evidence="5">
    <location>
        <begin position="150"/>
        <end position="169"/>
    </location>
</feature>